<dbReference type="STRING" id="1448316.A0A395GT83"/>
<evidence type="ECO:0000256" key="1">
    <source>
        <dbReference type="SAM" id="MobiDB-lite"/>
    </source>
</evidence>
<sequence>MAASGLAMENHRAATASSRGAAEADARLSSSEFPTLDCFGPSAAMVHDDDDRHLPALSASSPWSSALTATVPFPLLDCTSTAPLDRRNRSEPCTSGIISASTSPPGSKAPFVRGHRRRSTHVTRRDLEKFRKDVLGLETSGFGFDDDHKLPPPDPALDPEFKALNSAFEAATMSLNSSGGITGSSPGSAMFASYGDNSSSVSSLNSVPRQSLPPAMPHTPAQVNGGGMPGMNGGVPMNAGHQMDLHHLYDMVLELSDVLKNNREMTKSIVTSAEEIMKRSATEGTNPNLQQVNGEITGARIAELERALAKERRLTEILKTEQMENAKLIGEYEATLGNMVEQIRNYCQNNNMHYLSQKRHYNNLLQAERDSHLDSRLDRDYWHAQTMKCAEMIRTAYRFRSEEEELPIRIVAGLQNEVRAYRNALGMEPERPEDEYGWEILKDVPGSAE</sequence>
<feature type="compositionally biased region" description="Polar residues" evidence="1">
    <location>
        <begin position="95"/>
        <end position="105"/>
    </location>
</feature>
<accession>A0A395GT83</accession>
<dbReference type="OrthoDB" id="21214at2759"/>
<name>A0A395GT83_9EURO</name>
<feature type="region of interest" description="Disordered" evidence="1">
    <location>
        <begin position="95"/>
        <end position="123"/>
    </location>
</feature>
<dbReference type="GeneID" id="37221908"/>
<feature type="region of interest" description="Disordered" evidence="1">
    <location>
        <begin position="1"/>
        <end position="32"/>
    </location>
</feature>
<reference evidence="2 3" key="1">
    <citation type="submission" date="2018-02" db="EMBL/GenBank/DDBJ databases">
        <title>The genomes of Aspergillus section Nigri reveals drivers in fungal speciation.</title>
        <authorList>
            <consortium name="DOE Joint Genome Institute"/>
            <person name="Vesth T.C."/>
            <person name="Nybo J."/>
            <person name="Theobald S."/>
            <person name="Brandl J."/>
            <person name="Frisvad J.C."/>
            <person name="Nielsen K.F."/>
            <person name="Lyhne E.K."/>
            <person name="Kogle M.E."/>
            <person name="Kuo A."/>
            <person name="Riley R."/>
            <person name="Clum A."/>
            <person name="Nolan M."/>
            <person name="Lipzen A."/>
            <person name="Salamov A."/>
            <person name="Henrissat B."/>
            <person name="Wiebenga A."/>
            <person name="De vries R.P."/>
            <person name="Grigoriev I.V."/>
            <person name="Mortensen U.H."/>
            <person name="Andersen M.R."/>
            <person name="Baker S.E."/>
        </authorList>
    </citation>
    <scope>NUCLEOTIDE SEQUENCE [LARGE SCALE GENOMIC DNA]</scope>
    <source>
        <strain evidence="2 3">CBS 121593</strain>
    </source>
</reference>
<dbReference type="Proteomes" id="UP000249402">
    <property type="component" value="Unassembled WGS sequence"/>
</dbReference>
<organism evidence="2 3">
    <name type="scientific">Aspergillus ibericus CBS 121593</name>
    <dbReference type="NCBI Taxonomy" id="1448316"/>
    <lineage>
        <taxon>Eukaryota</taxon>
        <taxon>Fungi</taxon>
        <taxon>Dikarya</taxon>
        <taxon>Ascomycota</taxon>
        <taxon>Pezizomycotina</taxon>
        <taxon>Eurotiomycetes</taxon>
        <taxon>Eurotiomycetidae</taxon>
        <taxon>Eurotiales</taxon>
        <taxon>Aspergillaceae</taxon>
        <taxon>Aspergillus</taxon>
        <taxon>Aspergillus subgen. Circumdati</taxon>
    </lineage>
</organism>
<dbReference type="EMBL" id="KZ824452">
    <property type="protein sequence ID" value="RAK98649.1"/>
    <property type="molecule type" value="Genomic_DNA"/>
</dbReference>
<dbReference type="PANTHER" id="PTHR39472">
    <property type="entry name" value="EXPRESSED PROTEIN"/>
    <property type="match status" value="1"/>
</dbReference>
<feature type="compositionally biased region" description="Low complexity" evidence="1">
    <location>
        <begin position="13"/>
        <end position="23"/>
    </location>
</feature>
<dbReference type="RefSeq" id="XP_025572977.1">
    <property type="nucleotide sequence ID" value="XM_025717043.1"/>
</dbReference>
<protein>
    <submittedName>
        <fullName evidence="2">Uncharacterized protein</fullName>
    </submittedName>
</protein>
<keyword evidence="3" id="KW-1185">Reference proteome</keyword>
<proteinExistence type="predicted"/>
<evidence type="ECO:0000313" key="3">
    <source>
        <dbReference type="Proteomes" id="UP000249402"/>
    </source>
</evidence>
<dbReference type="PANTHER" id="PTHR39472:SF1">
    <property type="entry name" value="EXPRESSED PROTEIN"/>
    <property type="match status" value="1"/>
</dbReference>
<feature type="compositionally biased region" description="Basic residues" evidence="1">
    <location>
        <begin position="113"/>
        <end position="122"/>
    </location>
</feature>
<dbReference type="VEuPathDB" id="FungiDB:BO80DRAFT_387166"/>
<dbReference type="AlphaFoldDB" id="A0A395GT83"/>
<gene>
    <name evidence="2" type="ORF">BO80DRAFT_387166</name>
</gene>
<evidence type="ECO:0000313" key="2">
    <source>
        <dbReference type="EMBL" id="RAK98649.1"/>
    </source>
</evidence>